<dbReference type="NCBIfam" id="NF040570">
    <property type="entry name" value="guided_TnpB"/>
    <property type="match status" value="1"/>
</dbReference>
<feature type="domain" description="Transposase putative helix-turn-helix" evidence="9">
    <location>
        <begin position="3"/>
        <end position="36"/>
    </location>
</feature>
<accession>A0ABT2PWB8</accession>
<evidence type="ECO:0000259" key="8">
    <source>
        <dbReference type="Pfam" id="PF07282"/>
    </source>
</evidence>
<keyword evidence="4" id="KW-0862">Zinc</keyword>
<dbReference type="RefSeq" id="WP_262096545.1">
    <property type="nucleotide sequence ID" value="NZ_JAOEGN010000011.1"/>
</dbReference>
<dbReference type="Proteomes" id="UP001209076">
    <property type="component" value="Unassembled WGS sequence"/>
</dbReference>
<sequence>MPYKALKTRLYLNSNQHQFILSLMRASRSLYNQALYNVRQHFIKTNGYLSYNENYQLLKDSEHYRYLSTTQGQMVIRKVDEAMKGFFGLLKSNVKQTIRLPRYLKKDTHYPIYDRMVYKPNHEVYTLPRSNFIKKVSKELEKDSKQIHKHTSELNHLSDLSLDIQTPECIQNKPIKEITIKSYYDGKYIEVIYVYIDETLKIETKDYTEIMGIDFGYNNLAFCSTTNNVHLLIDGKRLKSMNQFYHKRIAKLASIRPNHNGLTKQMIRLMDKRNHQMDYGIYKAAKLIMSHAVKNKVKQIIIGYNDTFKDERLSDTYNQWTKSIPIARLRDRIIYLAEQLGIETKVINEAYTSKASYMDQDEFVKGDFSGTRIKRGLYRSKKGTLINADQNASLNMIRKGNPDALWIGTKGVNIPKRTNLFGV</sequence>
<dbReference type="NCBIfam" id="TIGR01766">
    <property type="entry name" value="IS200/IS605 family accessory protein TnpB-like domain"/>
    <property type="match status" value="1"/>
</dbReference>
<feature type="domain" description="Cas12f1-like TNB" evidence="8">
    <location>
        <begin position="328"/>
        <end position="396"/>
    </location>
</feature>
<dbReference type="EMBL" id="JAOEGN010000011">
    <property type="protein sequence ID" value="MCU0105253.1"/>
    <property type="molecule type" value="Genomic_DNA"/>
</dbReference>
<proteinExistence type="inferred from homology"/>
<dbReference type="InterPro" id="IPR010095">
    <property type="entry name" value="Cas12f1-like_TNB"/>
</dbReference>
<evidence type="ECO:0000256" key="2">
    <source>
        <dbReference type="ARBA" id="ARBA00022578"/>
    </source>
</evidence>
<dbReference type="Pfam" id="PF01385">
    <property type="entry name" value="OrfB_IS605"/>
    <property type="match status" value="1"/>
</dbReference>
<evidence type="ECO:0000259" key="7">
    <source>
        <dbReference type="Pfam" id="PF01385"/>
    </source>
</evidence>
<dbReference type="Pfam" id="PF12323">
    <property type="entry name" value="HTH_OrfB_IS605"/>
    <property type="match status" value="1"/>
</dbReference>
<evidence type="ECO:0000259" key="9">
    <source>
        <dbReference type="Pfam" id="PF12323"/>
    </source>
</evidence>
<keyword evidence="2" id="KW-0815">Transposition</keyword>
<evidence type="ECO:0000256" key="3">
    <source>
        <dbReference type="ARBA" id="ARBA00022723"/>
    </source>
</evidence>
<evidence type="ECO:0000256" key="1">
    <source>
        <dbReference type="ARBA" id="ARBA00008761"/>
    </source>
</evidence>
<keyword evidence="3" id="KW-0479">Metal-binding</keyword>
<organism evidence="10 11">
    <name type="scientific">Paracholeplasma vituli</name>
    <dbReference type="NCBI Taxonomy" id="69473"/>
    <lineage>
        <taxon>Bacteria</taxon>
        <taxon>Bacillati</taxon>
        <taxon>Mycoplasmatota</taxon>
        <taxon>Mollicutes</taxon>
        <taxon>Acholeplasmatales</taxon>
        <taxon>Acholeplasmataceae</taxon>
        <taxon>Paracholeplasma</taxon>
    </lineage>
</organism>
<comment type="caution">
    <text evidence="10">The sequence shown here is derived from an EMBL/GenBank/DDBJ whole genome shotgun (WGS) entry which is preliminary data.</text>
</comment>
<feature type="domain" description="Probable transposase IS891/IS1136/IS1341" evidence="7">
    <location>
        <begin position="203"/>
        <end position="305"/>
    </location>
</feature>
<dbReference type="InterPro" id="IPR001959">
    <property type="entry name" value="Transposase"/>
</dbReference>
<comment type="similarity">
    <text evidence="1">In the C-terminal section; belongs to the transposase 35 family.</text>
</comment>
<keyword evidence="6" id="KW-0233">DNA recombination</keyword>
<dbReference type="Pfam" id="PF07282">
    <property type="entry name" value="Cas12f1-like_TNB"/>
    <property type="match status" value="1"/>
</dbReference>
<protein>
    <submittedName>
        <fullName evidence="10">Transposase</fullName>
    </submittedName>
</protein>
<reference evidence="11" key="1">
    <citation type="submission" date="2023-07" db="EMBL/GenBank/DDBJ databases">
        <title>Novel Mycoplasma species identified in domestic and wild animals.</title>
        <authorList>
            <person name="Volokhov D.V."/>
            <person name="Furtak V.A."/>
            <person name="Zagorodnyaya T.A."/>
        </authorList>
    </citation>
    <scope>NUCLEOTIDE SEQUENCE [LARGE SCALE GENOMIC DNA]</scope>
    <source>
        <strain evidence="11">92-19</strain>
    </source>
</reference>
<dbReference type="InterPro" id="IPR021027">
    <property type="entry name" value="Transposase_put_HTH"/>
</dbReference>
<evidence type="ECO:0000313" key="11">
    <source>
        <dbReference type="Proteomes" id="UP001209076"/>
    </source>
</evidence>
<evidence type="ECO:0000256" key="4">
    <source>
        <dbReference type="ARBA" id="ARBA00022833"/>
    </source>
</evidence>
<name>A0ABT2PWB8_9MOLU</name>
<gene>
    <name evidence="10" type="ORF">N7603_06240</name>
</gene>
<evidence type="ECO:0000256" key="5">
    <source>
        <dbReference type="ARBA" id="ARBA00023125"/>
    </source>
</evidence>
<evidence type="ECO:0000313" key="10">
    <source>
        <dbReference type="EMBL" id="MCU0105253.1"/>
    </source>
</evidence>
<keyword evidence="11" id="KW-1185">Reference proteome</keyword>
<evidence type="ECO:0000256" key="6">
    <source>
        <dbReference type="ARBA" id="ARBA00023172"/>
    </source>
</evidence>
<keyword evidence="5" id="KW-0238">DNA-binding</keyword>